<organism evidence="4">
    <name type="scientific">Solibacter usitatus (strain Ellin6076)</name>
    <dbReference type="NCBI Taxonomy" id="234267"/>
    <lineage>
        <taxon>Bacteria</taxon>
        <taxon>Pseudomonadati</taxon>
        <taxon>Acidobacteriota</taxon>
        <taxon>Terriglobia</taxon>
        <taxon>Bryobacterales</taxon>
        <taxon>Solibacteraceae</taxon>
        <taxon>Candidatus Solibacter</taxon>
    </lineage>
</organism>
<dbReference type="eggNOG" id="COG1512">
    <property type="taxonomic scope" value="Bacteria"/>
</dbReference>
<dbReference type="STRING" id="234267.Acid_0973"/>
<evidence type="ECO:0000259" key="3">
    <source>
        <dbReference type="Pfam" id="PF04536"/>
    </source>
</evidence>
<dbReference type="EMBL" id="CP000473">
    <property type="protein sequence ID" value="ABJ81971.1"/>
    <property type="molecule type" value="Genomic_DNA"/>
</dbReference>
<name>Q02AF1_SOLUE</name>
<evidence type="ECO:0000256" key="2">
    <source>
        <dbReference type="SAM" id="SignalP"/>
    </source>
</evidence>
<feature type="chain" id="PRO_5004163818" description="TPM domain-containing protein" evidence="2">
    <location>
        <begin position="21"/>
        <end position="261"/>
    </location>
</feature>
<keyword evidence="2" id="KW-0732">Signal</keyword>
<dbReference type="OrthoDB" id="9810918at2"/>
<feature type="region of interest" description="Disordered" evidence="1">
    <location>
        <begin position="228"/>
        <end position="261"/>
    </location>
</feature>
<dbReference type="Pfam" id="PF04536">
    <property type="entry name" value="TPM_phosphatase"/>
    <property type="match status" value="1"/>
</dbReference>
<dbReference type="PANTHER" id="PTHR30373:SF2">
    <property type="entry name" value="UPF0603 PROTEIN YGCG"/>
    <property type="match status" value="1"/>
</dbReference>
<feature type="signal peptide" evidence="2">
    <location>
        <begin position="1"/>
        <end position="20"/>
    </location>
</feature>
<dbReference type="InterPro" id="IPR007621">
    <property type="entry name" value="TPM_dom"/>
</dbReference>
<sequence length="261" mass="27034" precursor="true">MRKYLRVSALLILFGSAALAVDWKALKPQGYVSDFARVIDPASKTQLEAYGASVEQATGAQIALVTIPSLEGEPIEDVANTIFRAWGVGQKGKNEGILLLLAIGDRRNRIEVGYGLEPILPDGFVGSVLREMRPALREQRYGEALMAAAEVIGNTIAKSKNVTLTAQLPRRIRPTSGDSIPWPLIIGGIFVLIWLSRLGGPRGYGGGGGGGFLPGLILGSGMSRDSWGGRGSGGFGGSDSGGGFGGFGGGDSGGGGASSDW</sequence>
<dbReference type="InParanoid" id="Q02AF1"/>
<dbReference type="AlphaFoldDB" id="Q02AF1"/>
<evidence type="ECO:0000313" key="4">
    <source>
        <dbReference type="EMBL" id="ABJ81971.1"/>
    </source>
</evidence>
<protein>
    <recommendedName>
        <fullName evidence="3">TPM domain-containing protein</fullName>
    </recommendedName>
</protein>
<reference evidence="4" key="1">
    <citation type="submission" date="2006-10" db="EMBL/GenBank/DDBJ databases">
        <title>Complete sequence of Solibacter usitatus Ellin6076.</title>
        <authorList>
            <consortium name="US DOE Joint Genome Institute"/>
            <person name="Copeland A."/>
            <person name="Lucas S."/>
            <person name="Lapidus A."/>
            <person name="Barry K."/>
            <person name="Detter J.C."/>
            <person name="Glavina del Rio T."/>
            <person name="Hammon N."/>
            <person name="Israni S."/>
            <person name="Dalin E."/>
            <person name="Tice H."/>
            <person name="Pitluck S."/>
            <person name="Thompson L.S."/>
            <person name="Brettin T."/>
            <person name="Bruce D."/>
            <person name="Han C."/>
            <person name="Tapia R."/>
            <person name="Gilna P."/>
            <person name="Schmutz J."/>
            <person name="Larimer F."/>
            <person name="Land M."/>
            <person name="Hauser L."/>
            <person name="Kyrpides N."/>
            <person name="Mikhailova N."/>
            <person name="Janssen P.H."/>
            <person name="Kuske C.R."/>
            <person name="Richardson P."/>
        </authorList>
    </citation>
    <scope>NUCLEOTIDE SEQUENCE</scope>
    <source>
        <strain evidence="4">Ellin6076</strain>
    </source>
</reference>
<feature type="domain" description="TPM" evidence="3">
    <location>
        <begin position="32"/>
        <end position="153"/>
    </location>
</feature>
<proteinExistence type="predicted"/>
<evidence type="ECO:0000256" key="1">
    <source>
        <dbReference type="SAM" id="MobiDB-lite"/>
    </source>
</evidence>
<dbReference type="Gene3D" id="3.10.310.50">
    <property type="match status" value="1"/>
</dbReference>
<gene>
    <name evidence="4" type="ordered locus">Acid_0973</name>
</gene>
<accession>Q02AF1</accession>
<dbReference type="PANTHER" id="PTHR30373">
    <property type="entry name" value="UPF0603 PROTEIN YGCG"/>
    <property type="match status" value="1"/>
</dbReference>
<dbReference type="KEGG" id="sus:Acid_0973"/>
<dbReference type="HOGENOM" id="CLU_035211_1_1_0"/>